<name>A0AC35GA85_9BILA</name>
<reference evidence="2" key="1">
    <citation type="submission" date="2022-11" db="UniProtKB">
        <authorList>
            <consortium name="WormBaseParasite"/>
        </authorList>
    </citation>
    <scope>IDENTIFICATION</scope>
</reference>
<dbReference type="Proteomes" id="UP000887580">
    <property type="component" value="Unplaced"/>
</dbReference>
<dbReference type="WBParaSite" id="PS1159_v2.g3173.t1">
    <property type="protein sequence ID" value="PS1159_v2.g3173.t1"/>
    <property type="gene ID" value="PS1159_v2.g3173"/>
</dbReference>
<evidence type="ECO:0000313" key="1">
    <source>
        <dbReference type="Proteomes" id="UP000887580"/>
    </source>
</evidence>
<proteinExistence type="predicted"/>
<organism evidence="1 2">
    <name type="scientific">Panagrolaimus sp. PS1159</name>
    <dbReference type="NCBI Taxonomy" id="55785"/>
    <lineage>
        <taxon>Eukaryota</taxon>
        <taxon>Metazoa</taxon>
        <taxon>Ecdysozoa</taxon>
        <taxon>Nematoda</taxon>
        <taxon>Chromadorea</taxon>
        <taxon>Rhabditida</taxon>
        <taxon>Tylenchina</taxon>
        <taxon>Panagrolaimomorpha</taxon>
        <taxon>Panagrolaimoidea</taxon>
        <taxon>Panagrolaimidae</taxon>
        <taxon>Panagrolaimus</taxon>
    </lineage>
</organism>
<sequence>MVASVSIISYKIVLFFLILTLTDAVASYETATCSTESINDESHMLNYTLKSDSFMFFQSPNFPQTIYNTSNANLRCKSVFHAENQNQKIWLAMLFGKADIFLSEDLTSECYTDSDCFIEYNSNFDIFTFAINNDMLKFEVKEEKNVGTWKAFQAALVSYELTVPLVSSFYQLNNGTAKKACSWKFTISPTQSLKVVVKNLTIQNNENAVLSLHADNTTIKNFTDDINDEVFYFNGTSFTFNFLNEYNSNTSFFILVSAVQKAVNFTSDGCNRYNDLQSETFSNVNHIKGYPANQYCDNTLIIPENYEGILYISEQNYEFCCDTLSLKYGTNQSYLIGIEEEYPVDPFFQFYPLFYKLTRDVNGGHLIFHSDGNIQGAGYKAVFETFECECADRHLLTSCEETGDYIYPLKDDNVHYCSNMFCEYQIVPNALCPDYYIMIQIDTNINNETDELSLLANGTAIIM</sequence>
<evidence type="ECO:0000313" key="2">
    <source>
        <dbReference type="WBParaSite" id="PS1159_v2.g3173.t1"/>
    </source>
</evidence>
<protein>
    <submittedName>
        <fullName evidence="2">CUB domain-containing protein</fullName>
    </submittedName>
</protein>
<accession>A0AC35GA85</accession>